<dbReference type="GO" id="GO:0055085">
    <property type="term" value="P:transmembrane transport"/>
    <property type="evidence" value="ECO:0007669"/>
    <property type="project" value="InterPro"/>
</dbReference>
<gene>
    <name evidence="8" type="ORF">FRX94_05100</name>
</gene>
<dbReference type="RefSeq" id="WP_146324053.1">
    <property type="nucleotide sequence ID" value="NZ_BAABLR010000024.1"/>
</dbReference>
<evidence type="ECO:0000259" key="7">
    <source>
        <dbReference type="PROSITE" id="PS50928"/>
    </source>
</evidence>
<protein>
    <submittedName>
        <fullName evidence="8">ABC transporter permease</fullName>
    </submittedName>
</protein>
<evidence type="ECO:0000256" key="4">
    <source>
        <dbReference type="ARBA" id="ARBA00022989"/>
    </source>
</evidence>
<dbReference type="InterPro" id="IPR035906">
    <property type="entry name" value="MetI-like_sf"/>
</dbReference>
<dbReference type="PROSITE" id="PS50928">
    <property type="entry name" value="ABC_TM1"/>
    <property type="match status" value="1"/>
</dbReference>
<keyword evidence="2 6" id="KW-0813">Transport</keyword>
<feature type="transmembrane region" description="Helical" evidence="6">
    <location>
        <begin position="75"/>
        <end position="93"/>
    </location>
</feature>
<feature type="transmembrane region" description="Helical" evidence="6">
    <location>
        <begin position="132"/>
        <end position="159"/>
    </location>
</feature>
<evidence type="ECO:0000256" key="5">
    <source>
        <dbReference type="ARBA" id="ARBA00023136"/>
    </source>
</evidence>
<proteinExistence type="inferred from homology"/>
<keyword evidence="3 6" id="KW-0812">Transmembrane</keyword>
<feature type="transmembrane region" description="Helical" evidence="6">
    <location>
        <begin position="20"/>
        <end position="40"/>
    </location>
</feature>
<keyword evidence="5 6" id="KW-0472">Membrane</keyword>
<evidence type="ECO:0000256" key="2">
    <source>
        <dbReference type="ARBA" id="ARBA00022448"/>
    </source>
</evidence>
<feature type="transmembrane region" description="Helical" evidence="6">
    <location>
        <begin position="179"/>
        <end position="200"/>
    </location>
</feature>
<feature type="transmembrane region" description="Helical" evidence="6">
    <location>
        <begin position="49"/>
        <end position="69"/>
    </location>
</feature>
<sequence length="215" mass="23429">MTWVTSNSEYLRTLTWAHVHLSWPPILMSFLLAVPLGWWAHRSKRVREVLVVGTGLMYAIPSLALFVVLPQFLGTSILSPWNVIVAMAIYGLALQVRSTADAFDAIDSDVSDAATAMGYSTWRKLFAVEIPLALPVMISGLRVVSASTISLVSVGALIGVNSLGTLFTDGFNRYFPTEILVGILGTLALAIIFDLALVLIQRVSTPWARGVKRRA</sequence>
<dbReference type="Pfam" id="PF00528">
    <property type="entry name" value="BPD_transp_1"/>
    <property type="match status" value="1"/>
</dbReference>
<comment type="caution">
    <text evidence="8">The sequence shown here is derived from an EMBL/GenBank/DDBJ whole genome shotgun (WGS) entry which is preliminary data.</text>
</comment>
<accession>A0A5C5UL91</accession>
<dbReference type="EMBL" id="VOHM01000008">
    <property type="protein sequence ID" value="TWT26609.1"/>
    <property type="molecule type" value="Genomic_DNA"/>
</dbReference>
<dbReference type="Gene3D" id="1.10.3720.10">
    <property type="entry name" value="MetI-like"/>
    <property type="match status" value="1"/>
</dbReference>
<keyword evidence="4 6" id="KW-1133">Transmembrane helix</keyword>
<name>A0A5C5UL91_9CORY</name>
<comment type="similarity">
    <text evidence="6">Belongs to the binding-protein-dependent transport system permease family.</text>
</comment>
<reference evidence="8 9" key="1">
    <citation type="submission" date="2019-08" db="EMBL/GenBank/DDBJ databases">
        <authorList>
            <person name="Lei W."/>
        </authorList>
    </citation>
    <scope>NUCLEOTIDE SEQUENCE [LARGE SCALE GENOMIC DNA]</scope>
    <source>
        <strain evidence="8 9">CCUG 58627</strain>
    </source>
</reference>
<evidence type="ECO:0000313" key="8">
    <source>
        <dbReference type="EMBL" id="TWT26609.1"/>
    </source>
</evidence>
<dbReference type="PANTHER" id="PTHR30177">
    <property type="entry name" value="GLYCINE BETAINE/L-PROLINE TRANSPORT SYSTEM PERMEASE PROTEIN PROW"/>
    <property type="match status" value="1"/>
</dbReference>
<comment type="subcellular location">
    <subcellularLocation>
        <location evidence="6">Cell membrane</location>
        <topology evidence="6">Multi-pass membrane protein</topology>
    </subcellularLocation>
    <subcellularLocation>
        <location evidence="1">Membrane</location>
        <topology evidence="1">Multi-pass membrane protein</topology>
    </subcellularLocation>
</comment>
<dbReference type="GO" id="GO:0031460">
    <property type="term" value="P:glycine betaine transport"/>
    <property type="evidence" value="ECO:0007669"/>
    <property type="project" value="TreeGrafter"/>
</dbReference>
<evidence type="ECO:0000256" key="1">
    <source>
        <dbReference type="ARBA" id="ARBA00004141"/>
    </source>
</evidence>
<evidence type="ECO:0000256" key="3">
    <source>
        <dbReference type="ARBA" id="ARBA00022692"/>
    </source>
</evidence>
<keyword evidence="9" id="KW-1185">Reference proteome</keyword>
<evidence type="ECO:0000256" key="6">
    <source>
        <dbReference type="RuleBase" id="RU363032"/>
    </source>
</evidence>
<dbReference type="InterPro" id="IPR000515">
    <property type="entry name" value="MetI-like"/>
</dbReference>
<dbReference type="OrthoDB" id="3233284at2"/>
<organism evidence="8 9">
    <name type="scientific">Corynebacterium canis</name>
    <dbReference type="NCBI Taxonomy" id="679663"/>
    <lineage>
        <taxon>Bacteria</taxon>
        <taxon>Bacillati</taxon>
        <taxon>Actinomycetota</taxon>
        <taxon>Actinomycetes</taxon>
        <taxon>Mycobacteriales</taxon>
        <taxon>Corynebacteriaceae</taxon>
        <taxon>Corynebacterium</taxon>
    </lineage>
</organism>
<dbReference type="CDD" id="cd06261">
    <property type="entry name" value="TM_PBP2"/>
    <property type="match status" value="1"/>
</dbReference>
<evidence type="ECO:0000313" key="9">
    <source>
        <dbReference type="Proteomes" id="UP000320791"/>
    </source>
</evidence>
<dbReference type="SUPFAM" id="SSF161098">
    <property type="entry name" value="MetI-like"/>
    <property type="match status" value="1"/>
</dbReference>
<dbReference type="AlphaFoldDB" id="A0A5C5UL91"/>
<dbReference type="InterPro" id="IPR051204">
    <property type="entry name" value="ABC_transp_perm/SBD"/>
</dbReference>
<dbReference type="Proteomes" id="UP000320791">
    <property type="component" value="Unassembled WGS sequence"/>
</dbReference>
<feature type="domain" description="ABC transmembrane type-1" evidence="7">
    <location>
        <begin position="15"/>
        <end position="196"/>
    </location>
</feature>
<dbReference type="PANTHER" id="PTHR30177:SF4">
    <property type="entry name" value="OSMOPROTECTANT IMPORT PERMEASE PROTEIN OSMW"/>
    <property type="match status" value="1"/>
</dbReference>
<dbReference type="GO" id="GO:0005886">
    <property type="term" value="C:plasma membrane"/>
    <property type="evidence" value="ECO:0007669"/>
    <property type="project" value="UniProtKB-SubCell"/>
</dbReference>